<dbReference type="EMBL" id="CAJNNW010036307">
    <property type="protein sequence ID" value="CAE8733269.1"/>
    <property type="molecule type" value="Genomic_DNA"/>
</dbReference>
<organism evidence="3 4">
    <name type="scientific">Polarella glacialis</name>
    <name type="common">Dinoflagellate</name>
    <dbReference type="NCBI Taxonomy" id="89957"/>
    <lineage>
        <taxon>Eukaryota</taxon>
        <taxon>Sar</taxon>
        <taxon>Alveolata</taxon>
        <taxon>Dinophyceae</taxon>
        <taxon>Suessiales</taxon>
        <taxon>Suessiaceae</taxon>
        <taxon>Polarella</taxon>
    </lineage>
</organism>
<dbReference type="InterPro" id="IPR012337">
    <property type="entry name" value="RNaseH-like_sf"/>
</dbReference>
<dbReference type="Gene3D" id="3.30.420.10">
    <property type="entry name" value="Ribonuclease H-like superfamily/Ribonuclease H"/>
    <property type="match status" value="1"/>
</dbReference>
<reference evidence="3" key="1">
    <citation type="submission" date="2021-02" db="EMBL/GenBank/DDBJ databases">
        <authorList>
            <person name="Dougan E. K."/>
            <person name="Rhodes N."/>
            <person name="Thang M."/>
            <person name="Chan C."/>
        </authorList>
    </citation>
    <scope>NUCLEOTIDE SEQUENCE</scope>
</reference>
<evidence type="ECO:0000256" key="1">
    <source>
        <dbReference type="ARBA" id="ARBA00022679"/>
    </source>
</evidence>
<feature type="non-terminal residue" evidence="3">
    <location>
        <position position="1"/>
    </location>
</feature>
<evidence type="ECO:0000313" key="3">
    <source>
        <dbReference type="EMBL" id="CAE8733269.1"/>
    </source>
</evidence>
<dbReference type="GO" id="GO:0051999">
    <property type="term" value="P:mannosyl-inositol phosphorylceramide biosynthetic process"/>
    <property type="evidence" value="ECO:0007669"/>
    <property type="project" value="TreeGrafter"/>
</dbReference>
<dbReference type="InterPro" id="IPR007577">
    <property type="entry name" value="GlycoTrfase_DXD_sugar-bd_CS"/>
</dbReference>
<dbReference type="PANTHER" id="PTHR32385:SF15">
    <property type="entry name" value="INOSITOL PHOSPHOCERAMIDE MANNOSYLTRANSFERASE 1"/>
    <property type="match status" value="1"/>
</dbReference>
<evidence type="ECO:0000256" key="2">
    <source>
        <dbReference type="SAM" id="MobiDB-lite"/>
    </source>
</evidence>
<gene>
    <name evidence="3" type="ORF">PGLA2088_LOCUS46771</name>
</gene>
<sequence length="1679" mass="183997">MSASSASGKRGEPAPLEGPLPKSRLGANGKAGAPAPPGDGGGGSGGLDEAQMRSLVQEFITPINNTLEQHGAELVNVNQRLDDHANKFQAYDARIDEQAARLQDMHRIGVDVSALRARFEATPPVFAARPGSVAAPAPFADSFDFVPSFVELKGWSVFGEDNTKLPYAEAVELAEEVLSRLLPEARSLVSRHRVRNHLNYKVDFLVPGGLDDCLRVRAAIKDALAENPSAKHNRDIYATIQRSPGQAKKVAHVAVAKAALLARVPQGGASFEADWLLGSLHAGPSEDLLGCFRDDAWVWEEAALLRHYPHIDLLSLKTATAEVPADAPLFLDTLSGHFHWHALCFQEAQVAVGIADVLLVSAYLPDSAKPDVDYEGALMDLQDLVLSATSSFHPALVAVGLDAQTELPPCALPELVGDFATGCWRKHGLRGDAFLEFLSRLSLTAANTCPPDVAHAAPWTHQHWVTKALKQIYFVGVRAPLGFTSQVRHDLDAASDHKPIHCVLRREPLSAVPCRAPRPSKGWQPLDSSSLAHFRNLVLDQTQIAPSGRTECSLLQFEQPVVEACDAVPRSTFASRRHRERPPEPPGIIAACQLLQATLDPLLKHERGRRLRTLRRGWHRQLMAAKRKRDATGGARADKRKRFVWTGSMLKSVPKLILPTSRCPLVSLLKLARGSIMTSGLALMRFALKPCKPCLGFTRGRQTMEAIETLRLLLQKSSEWNLPLAIGSADVLKAFDHMQHDCIEASLWEQQAPTRLIAGILRELSFVQMDITLAGTPLDSPASYTRGGKQGGTETPRVFARLFDSALAPVLELWDNAGFGFYLSELEITVTHVIWADNVYVIGTSKQMIVDMLAMASMAMRPWGLFWKPSSLSCLANAKAQSMDGRSEMQVPSLDPSTPVLTCPVVAELLVLGVCLDRAGNSQCSVRHRLAAALQLCCRSAPLRSRIERFYCTVVRTLLYGSGGWSPSASVCGLLRSFELRCLRAMLGRRRKPNESYVEWARRSNARLRACLHRWGQLSVCQLFFKSLHGWAGHVCRAPADLDLHHVVRWRTTAWWQALQIVGESDFRNVMGWRHARPGNHTRWETPLFSAFGSDWMATTSSRTLWAATVETFVHFTLGAMEDLHSGKFSFAHFLRRPSTAQRSLVPFAAIPVLMSSEIHFSNTALDARRAPACRRVAFCLDSEVVVHWINGEGRVSEPGCTTLVSQVQDHLAMLQLQGVIMPWSLCGAFLRAIPREANVEADALANAALDLGLGSVSWFSVPSDFADIVFHSDGSSRGNPGPAACAAIISVWADGQWCRAASGSRVLEPTTNTVAELEGSALAFELVGGSADVLDTLTGIWAPLPCRLESPRVYFGAAVVGSSIVVCGGMALGASERGLDRLVSTEILDARELPQLFEPSLTAGGLEMRWRPGPALAIPRSDLSLAGPICGNLYAVGGTIACLAGDGDRTIEVLDAAAMLFQTADELEHSWERRSWVLPESCRNSSAVALNGRLVLIGGSERSVLISTARGTELQRPTGIEWIPTDPQCKPEFGQTPREYKNGAPLFVRLNVEGWRRHSNGRCGEPILINDGNVREWIPDLPEDYFRLPYNQAKSDVIRHAVLYHHGGIYMDTDFTVVKDLDPVIELLRDYDLVSYTDTGHGFESDVSCHKDFSSNFMAGRKGSVFHKHVWDSQKELM</sequence>
<dbReference type="GO" id="GO:0000030">
    <property type="term" value="F:mannosyltransferase activity"/>
    <property type="evidence" value="ECO:0007669"/>
    <property type="project" value="TreeGrafter"/>
</dbReference>
<dbReference type="Pfam" id="PF04488">
    <property type="entry name" value="Gly_transf_sug"/>
    <property type="match status" value="1"/>
</dbReference>
<comment type="caution">
    <text evidence="3">The sequence shown here is derived from an EMBL/GenBank/DDBJ whole genome shotgun (WGS) entry which is preliminary data.</text>
</comment>
<dbReference type="SUPFAM" id="SSF53448">
    <property type="entry name" value="Nucleotide-diphospho-sugar transferases"/>
    <property type="match status" value="1"/>
</dbReference>
<dbReference type="PANTHER" id="PTHR32385">
    <property type="entry name" value="MANNOSYL PHOSPHORYLINOSITOL CERAMIDE SYNTHASE"/>
    <property type="match status" value="1"/>
</dbReference>
<dbReference type="GO" id="GO:0016020">
    <property type="term" value="C:membrane"/>
    <property type="evidence" value="ECO:0007669"/>
    <property type="project" value="GOC"/>
</dbReference>
<dbReference type="SUPFAM" id="SSF53098">
    <property type="entry name" value="Ribonuclease H-like"/>
    <property type="match status" value="1"/>
</dbReference>
<dbReference type="Gene3D" id="3.90.550.20">
    <property type="match status" value="1"/>
</dbReference>
<name>A0A813LGB8_POLGL</name>
<dbReference type="InterPro" id="IPR051706">
    <property type="entry name" value="Glycosyltransferase_domain"/>
</dbReference>
<dbReference type="Gene3D" id="2.120.10.80">
    <property type="entry name" value="Kelch-type beta propeller"/>
    <property type="match status" value="1"/>
</dbReference>
<proteinExistence type="predicted"/>
<feature type="region of interest" description="Disordered" evidence="2">
    <location>
        <begin position="1"/>
        <end position="48"/>
    </location>
</feature>
<dbReference type="InterPro" id="IPR015915">
    <property type="entry name" value="Kelch-typ_b-propeller"/>
</dbReference>
<dbReference type="SUPFAM" id="SSF117281">
    <property type="entry name" value="Kelch motif"/>
    <property type="match status" value="1"/>
</dbReference>
<accession>A0A813LGB8</accession>
<evidence type="ECO:0000313" key="4">
    <source>
        <dbReference type="Proteomes" id="UP000626109"/>
    </source>
</evidence>
<dbReference type="Proteomes" id="UP000626109">
    <property type="component" value="Unassembled WGS sequence"/>
</dbReference>
<dbReference type="InterPro" id="IPR029044">
    <property type="entry name" value="Nucleotide-diphossugar_trans"/>
</dbReference>
<keyword evidence="1" id="KW-0808">Transferase</keyword>
<dbReference type="InterPro" id="IPR036397">
    <property type="entry name" value="RNaseH_sf"/>
</dbReference>
<dbReference type="GO" id="GO:0003676">
    <property type="term" value="F:nucleic acid binding"/>
    <property type="evidence" value="ECO:0007669"/>
    <property type="project" value="InterPro"/>
</dbReference>
<protein>
    <submittedName>
        <fullName evidence="3">Uncharacterized protein</fullName>
    </submittedName>
</protein>